<organism evidence="1">
    <name type="scientific">Phallusia mammillata</name>
    <dbReference type="NCBI Taxonomy" id="59560"/>
    <lineage>
        <taxon>Eukaryota</taxon>
        <taxon>Metazoa</taxon>
        <taxon>Chordata</taxon>
        <taxon>Tunicata</taxon>
        <taxon>Ascidiacea</taxon>
        <taxon>Phlebobranchia</taxon>
        <taxon>Ascidiidae</taxon>
        <taxon>Phallusia</taxon>
    </lineage>
</organism>
<evidence type="ECO:0000313" key="1">
    <source>
        <dbReference type="EMBL" id="CAB3227112.1"/>
    </source>
</evidence>
<sequence>MKILQTVNCLSLESALNGTTSFIDRNLRWIQNVPYVLLGVGCLIVGRRLKVLTQFKSISDIPHEFMKRNVSLRGCVTRVSHDGTIYVRHVPIIKFKKFQSIVKEGNRLNALPIKLLGLQCSEDELAKLQRELEKLQHTMIWFQLWSNDLQENSNMKSLHCLVSTPKWPFNRCLNVDLLNEGLAEFQPLPQNLMEQRKGLALAERLVKAQNYAIKKRRGIWYEPTKMQSYVASAKDGYAQIQLRQWGTNIGSSLKNIPSSLTQWFKRKT</sequence>
<protein>
    <submittedName>
        <fullName evidence="1">Protein C3orf33 homolog</fullName>
    </submittedName>
</protein>
<proteinExistence type="evidence at transcript level"/>
<reference evidence="1" key="1">
    <citation type="submission" date="2020-04" db="EMBL/GenBank/DDBJ databases">
        <authorList>
            <person name="Neveu A P."/>
        </authorList>
    </citation>
    <scope>NUCLEOTIDE SEQUENCE</scope>
    <source>
        <tissue evidence="1">Whole embryo</tissue>
    </source>
</reference>
<dbReference type="InterPro" id="IPR035437">
    <property type="entry name" value="SNase_OB-fold_sf"/>
</dbReference>
<dbReference type="GO" id="GO:0005615">
    <property type="term" value="C:extracellular space"/>
    <property type="evidence" value="ECO:0007669"/>
    <property type="project" value="TreeGrafter"/>
</dbReference>
<name>A0A6F9D8V1_9ASCI</name>
<dbReference type="PANTHER" id="PTHR28434:SF1">
    <property type="entry name" value="PROTEIN C3ORF33"/>
    <property type="match status" value="1"/>
</dbReference>
<dbReference type="Gene3D" id="2.40.50.90">
    <property type="match status" value="1"/>
</dbReference>
<accession>A0A6F9D8V1</accession>
<dbReference type="AlphaFoldDB" id="A0A6F9D8V1"/>
<dbReference type="SUPFAM" id="SSF50199">
    <property type="entry name" value="Staphylococcal nuclease"/>
    <property type="match status" value="1"/>
</dbReference>
<dbReference type="InterPro" id="IPR042421">
    <property type="entry name" value="C3orf33-like"/>
</dbReference>
<dbReference type="PANTHER" id="PTHR28434">
    <property type="entry name" value="PROTEIN C3ORF33"/>
    <property type="match status" value="1"/>
</dbReference>
<gene>
    <name evidence="1" type="primary">C3orf33-001</name>
</gene>
<dbReference type="EMBL" id="LR783493">
    <property type="protein sequence ID" value="CAB3227112.1"/>
    <property type="molecule type" value="mRNA"/>
</dbReference>